<dbReference type="Gene3D" id="3.10.450.50">
    <property type="match status" value="1"/>
</dbReference>
<keyword evidence="4" id="KW-1185">Reference proteome</keyword>
<evidence type="ECO:0000259" key="2">
    <source>
        <dbReference type="Pfam" id="PF14534"/>
    </source>
</evidence>
<evidence type="ECO:0000313" key="4">
    <source>
        <dbReference type="Proteomes" id="UP000244677"/>
    </source>
</evidence>
<gene>
    <name evidence="3" type="ORF">FK004_12060</name>
</gene>
<keyword evidence="1" id="KW-0732">Signal</keyword>
<feature type="domain" description="DUF4440" evidence="2">
    <location>
        <begin position="53"/>
        <end position="165"/>
    </location>
</feature>
<proteinExistence type="predicted"/>
<organism evidence="3 4">
    <name type="scientific">Flavobacterium kingsejongi</name>
    <dbReference type="NCBI Taxonomy" id="1678728"/>
    <lineage>
        <taxon>Bacteria</taxon>
        <taxon>Pseudomonadati</taxon>
        <taxon>Bacteroidota</taxon>
        <taxon>Flavobacteriia</taxon>
        <taxon>Flavobacteriales</taxon>
        <taxon>Flavobacteriaceae</taxon>
        <taxon>Flavobacterium</taxon>
    </lineage>
</organism>
<protein>
    <recommendedName>
        <fullName evidence="2">DUF4440 domain-containing protein</fullName>
    </recommendedName>
</protein>
<dbReference type="OrthoDB" id="1357763at2"/>
<evidence type="ECO:0000256" key="1">
    <source>
        <dbReference type="SAM" id="SignalP"/>
    </source>
</evidence>
<dbReference type="InterPro" id="IPR032710">
    <property type="entry name" value="NTF2-like_dom_sf"/>
</dbReference>
<dbReference type="Pfam" id="PF14534">
    <property type="entry name" value="DUF4440"/>
    <property type="match status" value="1"/>
</dbReference>
<accession>A0A2S1LQ70</accession>
<reference evidence="3 4" key="1">
    <citation type="submission" date="2017-04" db="EMBL/GenBank/DDBJ databases">
        <title>Complete genome sequence of Flavobacterium kingsejong AJ004.</title>
        <authorList>
            <person name="Lee P.C."/>
        </authorList>
    </citation>
    <scope>NUCLEOTIDE SEQUENCE [LARGE SCALE GENOMIC DNA]</scope>
    <source>
        <strain evidence="3 4">AJ004</strain>
    </source>
</reference>
<dbReference type="KEGG" id="fki:FK004_12060"/>
<name>A0A2S1LQ70_9FLAO</name>
<dbReference type="RefSeq" id="WP_108737452.1">
    <property type="nucleotide sequence ID" value="NZ_CP020919.1"/>
</dbReference>
<dbReference type="InterPro" id="IPR027843">
    <property type="entry name" value="DUF4440"/>
</dbReference>
<sequence length="179" mass="20339">MISYKNCGTLLLLLALSLSAHAQQTKKAAKKAVQPQTTITIAHSDSLYEEIFKADSLLFQAFNTCDTVTYKKYFTEDLEFYHDLGGLTVGLDNELKSIHEMCARGNHIRRELVKSSLEVYPLKNFGAVEIGVHNFYHTNPGDTEKPSGTYKFVQVWQKKDGQWKITRIISYGHDSMKND</sequence>
<feature type="signal peptide" evidence="1">
    <location>
        <begin position="1"/>
        <end position="22"/>
    </location>
</feature>
<dbReference type="SUPFAM" id="SSF54427">
    <property type="entry name" value="NTF2-like"/>
    <property type="match status" value="1"/>
</dbReference>
<dbReference type="AlphaFoldDB" id="A0A2S1LQ70"/>
<dbReference type="Proteomes" id="UP000244677">
    <property type="component" value="Chromosome"/>
</dbReference>
<feature type="chain" id="PRO_5015714840" description="DUF4440 domain-containing protein" evidence="1">
    <location>
        <begin position="23"/>
        <end position="179"/>
    </location>
</feature>
<dbReference type="EMBL" id="CP020919">
    <property type="protein sequence ID" value="AWG25903.1"/>
    <property type="molecule type" value="Genomic_DNA"/>
</dbReference>
<evidence type="ECO:0000313" key="3">
    <source>
        <dbReference type="EMBL" id="AWG25903.1"/>
    </source>
</evidence>